<reference evidence="1" key="1">
    <citation type="submission" date="2020-08" db="EMBL/GenBank/DDBJ databases">
        <title>Plant Genome Project.</title>
        <authorList>
            <person name="Zhang R.-G."/>
        </authorList>
    </citation>
    <scope>NUCLEOTIDE SEQUENCE</scope>
    <source>
        <strain evidence="1">WSP0</strain>
        <tissue evidence="1">Leaf</tissue>
    </source>
</reference>
<dbReference type="EMBL" id="JACTNZ010000011">
    <property type="protein sequence ID" value="KAG5524517.1"/>
    <property type="molecule type" value="Genomic_DNA"/>
</dbReference>
<organism evidence="1 2">
    <name type="scientific">Rhododendron griersonianum</name>
    <dbReference type="NCBI Taxonomy" id="479676"/>
    <lineage>
        <taxon>Eukaryota</taxon>
        <taxon>Viridiplantae</taxon>
        <taxon>Streptophyta</taxon>
        <taxon>Embryophyta</taxon>
        <taxon>Tracheophyta</taxon>
        <taxon>Spermatophyta</taxon>
        <taxon>Magnoliopsida</taxon>
        <taxon>eudicotyledons</taxon>
        <taxon>Gunneridae</taxon>
        <taxon>Pentapetalae</taxon>
        <taxon>asterids</taxon>
        <taxon>Ericales</taxon>
        <taxon>Ericaceae</taxon>
        <taxon>Ericoideae</taxon>
        <taxon>Rhodoreae</taxon>
        <taxon>Rhododendron</taxon>
    </lineage>
</organism>
<proteinExistence type="predicted"/>
<protein>
    <submittedName>
        <fullName evidence="1">Uncharacterized protein</fullName>
    </submittedName>
</protein>
<gene>
    <name evidence="1" type="ORF">RHGRI_031248</name>
</gene>
<name>A0AAV6I757_9ERIC</name>
<evidence type="ECO:0000313" key="2">
    <source>
        <dbReference type="Proteomes" id="UP000823749"/>
    </source>
</evidence>
<accession>A0AAV6I757</accession>
<dbReference type="AlphaFoldDB" id="A0AAV6I757"/>
<comment type="caution">
    <text evidence="1">The sequence shown here is derived from an EMBL/GenBank/DDBJ whole genome shotgun (WGS) entry which is preliminary data.</text>
</comment>
<evidence type="ECO:0000313" key="1">
    <source>
        <dbReference type="EMBL" id="KAG5524517.1"/>
    </source>
</evidence>
<sequence length="77" mass="8833">MRENEQLWRHCERAKAALEEARVTFAKAKSVVVAAKEVVEERRQTYKCMAEEARLGERLIDMPPCDTDSFMKGIFGA</sequence>
<keyword evidence="2" id="KW-1185">Reference proteome</keyword>
<dbReference type="Proteomes" id="UP000823749">
    <property type="component" value="Chromosome 11"/>
</dbReference>